<accession>A0A1G7AXS6</accession>
<keyword evidence="2" id="KW-0540">Nuclease</keyword>
<gene>
    <name evidence="2" type="ORF">SAMN05421544_104139</name>
</gene>
<dbReference type="STRING" id="1071918.SAMN05421544_104139"/>
<dbReference type="SUPFAM" id="SSF56219">
    <property type="entry name" value="DNase I-like"/>
    <property type="match status" value="1"/>
</dbReference>
<dbReference type="InterPro" id="IPR005135">
    <property type="entry name" value="Endo/exonuclease/phosphatase"/>
</dbReference>
<reference evidence="2 3" key="1">
    <citation type="submission" date="2016-10" db="EMBL/GenBank/DDBJ databases">
        <authorList>
            <person name="de Groot N.N."/>
        </authorList>
    </citation>
    <scope>NUCLEOTIDE SEQUENCE [LARGE SCALE GENOMIC DNA]</scope>
    <source>
        <strain evidence="2 3">DSM 24015</strain>
    </source>
</reference>
<keyword evidence="3" id="KW-1185">Reference proteome</keyword>
<dbReference type="PANTHER" id="PTHR42834:SF1">
    <property type="entry name" value="ENDONUCLEASE_EXONUCLEASE_PHOSPHATASE FAMILY PROTEIN (AFU_ORTHOLOGUE AFUA_3G09210)"/>
    <property type="match status" value="1"/>
</dbReference>
<keyword evidence="2" id="KW-0378">Hydrolase</keyword>
<dbReference type="Gene3D" id="3.60.10.10">
    <property type="entry name" value="Endonuclease/exonuclease/phosphatase"/>
    <property type="match status" value="1"/>
</dbReference>
<proteinExistence type="predicted"/>
<keyword evidence="2" id="KW-0255">Endonuclease</keyword>
<dbReference type="InterPro" id="IPR036691">
    <property type="entry name" value="Endo/exonu/phosph_ase_sf"/>
</dbReference>
<dbReference type="EMBL" id="FNAS01000004">
    <property type="protein sequence ID" value="SDE19593.1"/>
    <property type="molecule type" value="Genomic_DNA"/>
</dbReference>
<evidence type="ECO:0000313" key="3">
    <source>
        <dbReference type="Proteomes" id="UP000198517"/>
    </source>
</evidence>
<dbReference type="OrthoDB" id="9802724at2"/>
<keyword evidence="2" id="KW-0269">Exonuclease</keyword>
<dbReference type="GO" id="GO:0004519">
    <property type="term" value="F:endonuclease activity"/>
    <property type="evidence" value="ECO:0007669"/>
    <property type="project" value="UniProtKB-KW"/>
</dbReference>
<sequence>MNYISFYNTENFFPPDTPFLPFWDEKKYLRKRENIAYVFGLMKQWYGALPMLIGLAEVGNKKVVKELLDCPIFEGNYGYIHYESPDERGIDVALAYDKNRVKVLASGPIRFEFEMNEGADVYIDTTRDVLYAKLEIFGTKIHYFLVHLPSKREKDVNLEKRNSILSEIKEHIVSLIMDRGEAVIINGDFNENPNEVNIQEFRFYEGLVQVLENPFLRLYYERCFSTYHQKEGLLFDQIMCSQHFYKPDFPLHYHRAEVFRPGEITRKDAPNLPSRTYAGTRYLGGYSDHFPALLFFDERL</sequence>
<dbReference type="PANTHER" id="PTHR42834">
    <property type="entry name" value="ENDONUCLEASE/EXONUCLEASE/PHOSPHATASE FAMILY PROTEIN (AFU_ORTHOLOGUE AFUA_3G09210)"/>
    <property type="match status" value="1"/>
</dbReference>
<protein>
    <submittedName>
        <fullName evidence="2">Endonuclease/Exonuclease/phosphatase family protein</fullName>
    </submittedName>
</protein>
<dbReference type="AlphaFoldDB" id="A0A1G7AXS6"/>
<evidence type="ECO:0000313" key="2">
    <source>
        <dbReference type="EMBL" id="SDE19593.1"/>
    </source>
</evidence>
<dbReference type="Pfam" id="PF19580">
    <property type="entry name" value="Exo_endo_phos_3"/>
    <property type="match status" value="1"/>
</dbReference>
<feature type="domain" description="Endonuclease/exonuclease/phosphatase" evidence="1">
    <location>
        <begin position="4"/>
        <end position="296"/>
    </location>
</feature>
<organism evidence="2 3">
    <name type="scientific">Riemerella columbipharyngis</name>
    <dbReference type="NCBI Taxonomy" id="1071918"/>
    <lineage>
        <taxon>Bacteria</taxon>
        <taxon>Pseudomonadati</taxon>
        <taxon>Bacteroidota</taxon>
        <taxon>Flavobacteriia</taxon>
        <taxon>Flavobacteriales</taxon>
        <taxon>Weeksellaceae</taxon>
        <taxon>Riemerella</taxon>
    </lineage>
</organism>
<dbReference type="RefSeq" id="WP_092736175.1">
    <property type="nucleotide sequence ID" value="NZ_FNAS01000004.1"/>
</dbReference>
<dbReference type="GO" id="GO:0004527">
    <property type="term" value="F:exonuclease activity"/>
    <property type="evidence" value="ECO:0007669"/>
    <property type="project" value="UniProtKB-KW"/>
</dbReference>
<evidence type="ECO:0000259" key="1">
    <source>
        <dbReference type="Pfam" id="PF19580"/>
    </source>
</evidence>
<dbReference type="Proteomes" id="UP000198517">
    <property type="component" value="Unassembled WGS sequence"/>
</dbReference>
<name>A0A1G7AXS6_9FLAO</name>